<dbReference type="EMBL" id="CAJFCJ010000019">
    <property type="protein sequence ID" value="CAD5122871.1"/>
    <property type="molecule type" value="Genomic_DNA"/>
</dbReference>
<keyword evidence="2" id="KW-0472">Membrane</keyword>
<keyword evidence="2" id="KW-0812">Transmembrane</keyword>
<organism evidence="3 4">
    <name type="scientific">Dimorphilus gyrociliatus</name>
    <dbReference type="NCBI Taxonomy" id="2664684"/>
    <lineage>
        <taxon>Eukaryota</taxon>
        <taxon>Metazoa</taxon>
        <taxon>Spiralia</taxon>
        <taxon>Lophotrochozoa</taxon>
        <taxon>Annelida</taxon>
        <taxon>Polychaeta</taxon>
        <taxon>Polychaeta incertae sedis</taxon>
        <taxon>Dinophilidae</taxon>
        <taxon>Dimorphilus</taxon>
    </lineage>
</organism>
<name>A0A7I8W2Z0_9ANNE</name>
<reference evidence="3 4" key="1">
    <citation type="submission" date="2020-08" db="EMBL/GenBank/DDBJ databases">
        <authorList>
            <person name="Hejnol A."/>
        </authorList>
    </citation>
    <scope>NUCLEOTIDE SEQUENCE [LARGE SCALE GENOMIC DNA]</scope>
</reference>
<feature type="transmembrane region" description="Helical" evidence="2">
    <location>
        <begin position="70"/>
        <end position="100"/>
    </location>
</feature>
<evidence type="ECO:0000313" key="3">
    <source>
        <dbReference type="EMBL" id="CAD5122871.1"/>
    </source>
</evidence>
<feature type="region of interest" description="Disordered" evidence="1">
    <location>
        <begin position="119"/>
        <end position="154"/>
    </location>
</feature>
<protein>
    <submittedName>
        <fullName evidence="3">DgyrCDS11272</fullName>
    </submittedName>
</protein>
<sequence>MAKKKFAVSAEGREGALAHEEVKLVKKRLKKLCCCGGGWIVATVLLLLVGILLLVYFTKYWNDETTKKRIFAYLGLALLLAGIVTGVVSGILCGLVYHVLKYSDRKWTAKTEGNKNRKKYKFGEAPYPQQPTEDTREETKFVGQVQPEDVKIES</sequence>
<comment type="caution">
    <text evidence="3">The sequence shown here is derived from an EMBL/GenBank/DDBJ whole genome shotgun (WGS) entry which is preliminary data.</text>
</comment>
<dbReference type="AlphaFoldDB" id="A0A7I8W2Z0"/>
<gene>
    <name evidence="3" type="ORF">DGYR_LOCUS10617</name>
</gene>
<evidence type="ECO:0000313" key="4">
    <source>
        <dbReference type="Proteomes" id="UP000549394"/>
    </source>
</evidence>
<dbReference type="Proteomes" id="UP000549394">
    <property type="component" value="Unassembled WGS sequence"/>
</dbReference>
<accession>A0A7I8W2Z0</accession>
<evidence type="ECO:0000256" key="1">
    <source>
        <dbReference type="SAM" id="MobiDB-lite"/>
    </source>
</evidence>
<evidence type="ECO:0000256" key="2">
    <source>
        <dbReference type="SAM" id="Phobius"/>
    </source>
</evidence>
<proteinExistence type="predicted"/>
<keyword evidence="2" id="KW-1133">Transmembrane helix</keyword>
<feature type="transmembrane region" description="Helical" evidence="2">
    <location>
        <begin position="32"/>
        <end position="58"/>
    </location>
</feature>
<keyword evidence="4" id="KW-1185">Reference proteome</keyword>